<organism evidence="3 4">
    <name type="scientific">Paroceanicella profunda</name>
    <dbReference type="NCBI Taxonomy" id="2579971"/>
    <lineage>
        <taxon>Bacteria</taxon>
        <taxon>Pseudomonadati</taxon>
        <taxon>Pseudomonadota</taxon>
        <taxon>Alphaproteobacteria</taxon>
        <taxon>Rhodobacterales</taxon>
        <taxon>Paracoccaceae</taxon>
        <taxon>Paroceanicella</taxon>
    </lineage>
</organism>
<keyword evidence="2" id="KW-0732">Signal</keyword>
<feature type="region of interest" description="Disordered" evidence="1">
    <location>
        <begin position="141"/>
        <end position="160"/>
    </location>
</feature>
<name>A0A5B8FRH7_9RHOB</name>
<dbReference type="OrthoDB" id="9828855at2"/>
<dbReference type="EMBL" id="CP040818">
    <property type="protein sequence ID" value="QDL90955.1"/>
    <property type="molecule type" value="Genomic_DNA"/>
</dbReference>
<keyword evidence="4" id="KW-1185">Reference proteome</keyword>
<protein>
    <submittedName>
        <fullName evidence="3">Uncharacterized protein</fullName>
    </submittedName>
</protein>
<feature type="chain" id="PRO_5022870001" evidence="2">
    <location>
        <begin position="21"/>
        <end position="160"/>
    </location>
</feature>
<reference evidence="3 4" key="1">
    <citation type="submission" date="2019-06" db="EMBL/GenBank/DDBJ databases">
        <title>Genome sequence of Rhodobacteraceae bacterium D4M1.</title>
        <authorList>
            <person name="Cao J."/>
        </authorList>
    </citation>
    <scope>NUCLEOTIDE SEQUENCE [LARGE SCALE GENOMIC DNA]</scope>
    <source>
        <strain evidence="3 4">D4M1</strain>
    </source>
</reference>
<evidence type="ECO:0000256" key="2">
    <source>
        <dbReference type="SAM" id="SignalP"/>
    </source>
</evidence>
<accession>A0A5B8FRH7</accession>
<dbReference type="Proteomes" id="UP000305888">
    <property type="component" value="Chromosome"/>
</dbReference>
<evidence type="ECO:0000313" key="3">
    <source>
        <dbReference type="EMBL" id="QDL90955.1"/>
    </source>
</evidence>
<feature type="signal peptide" evidence="2">
    <location>
        <begin position="1"/>
        <end position="20"/>
    </location>
</feature>
<dbReference type="AlphaFoldDB" id="A0A5B8FRH7"/>
<gene>
    <name evidence="3" type="ORF">FDP22_03615</name>
</gene>
<sequence length="160" mass="15753">MRSLALIATFLLTGASAAGAADLSTTEPGPSLGAAFETCLANADDLQGAVDAFEAAGWKHAELTYEGQPTHEFAQGGVGGMVSPDGGSCRFEAKSVSLDEAKALAGQAVSAAGFESTPGEGECAGPVVETGEGQVTVTFGSSGREEACGGQGSSIGFTAD</sequence>
<evidence type="ECO:0000313" key="4">
    <source>
        <dbReference type="Proteomes" id="UP000305888"/>
    </source>
</evidence>
<proteinExistence type="predicted"/>
<dbReference type="RefSeq" id="WP_138577427.1">
    <property type="nucleotide sequence ID" value="NZ_CP040818.1"/>
</dbReference>
<evidence type="ECO:0000256" key="1">
    <source>
        <dbReference type="SAM" id="MobiDB-lite"/>
    </source>
</evidence>
<dbReference type="KEGG" id="ppru:FDP22_03615"/>